<name>A0ABV7HXT7_9GAMM</name>
<evidence type="ECO:0008006" key="3">
    <source>
        <dbReference type="Google" id="ProtNLM"/>
    </source>
</evidence>
<proteinExistence type="predicted"/>
<sequence length="118" mass="13521">MAHAQAAQYLLQIVPIRRETNDRRLWLDLAQRIGAQHSRVLLLPQRPERYSISSSPESYGSYQRASWPTHNGQAQALYHLLKVGQERYWVVATAVAPAEIDSYTQELLQLLRNITPSP</sequence>
<gene>
    <name evidence="1" type="ORF">ACFOEB_13585</name>
</gene>
<evidence type="ECO:0000313" key="1">
    <source>
        <dbReference type="EMBL" id="MFC3156237.1"/>
    </source>
</evidence>
<dbReference type="Proteomes" id="UP001595548">
    <property type="component" value="Unassembled WGS sequence"/>
</dbReference>
<comment type="caution">
    <text evidence="1">The sequence shown here is derived from an EMBL/GenBank/DDBJ whole genome shotgun (WGS) entry which is preliminary data.</text>
</comment>
<dbReference type="EMBL" id="JBHRTL010000029">
    <property type="protein sequence ID" value="MFC3156237.1"/>
    <property type="molecule type" value="Genomic_DNA"/>
</dbReference>
<evidence type="ECO:0000313" key="2">
    <source>
        <dbReference type="Proteomes" id="UP001595548"/>
    </source>
</evidence>
<organism evidence="1 2">
    <name type="scientific">Gilvimarinus japonicus</name>
    <dbReference type="NCBI Taxonomy" id="1796469"/>
    <lineage>
        <taxon>Bacteria</taxon>
        <taxon>Pseudomonadati</taxon>
        <taxon>Pseudomonadota</taxon>
        <taxon>Gammaproteobacteria</taxon>
        <taxon>Cellvibrionales</taxon>
        <taxon>Cellvibrionaceae</taxon>
        <taxon>Gilvimarinus</taxon>
    </lineage>
</organism>
<keyword evidence="2" id="KW-1185">Reference proteome</keyword>
<accession>A0ABV7HXT7</accession>
<dbReference type="RefSeq" id="WP_382417396.1">
    <property type="nucleotide sequence ID" value="NZ_AP031500.1"/>
</dbReference>
<protein>
    <recommendedName>
        <fullName evidence="3">DUF1795 domain-containing protein</fullName>
    </recommendedName>
</protein>
<reference evidence="2" key="1">
    <citation type="journal article" date="2019" name="Int. J. Syst. Evol. Microbiol.">
        <title>The Global Catalogue of Microorganisms (GCM) 10K type strain sequencing project: providing services to taxonomists for standard genome sequencing and annotation.</title>
        <authorList>
            <consortium name="The Broad Institute Genomics Platform"/>
            <consortium name="The Broad Institute Genome Sequencing Center for Infectious Disease"/>
            <person name="Wu L."/>
            <person name="Ma J."/>
        </authorList>
    </citation>
    <scope>NUCLEOTIDE SEQUENCE [LARGE SCALE GENOMIC DNA]</scope>
    <source>
        <strain evidence="2">KCTC 52141</strain>
    </source>
</reference>